<feature type="compositionally biased region" description="Basic and acidic residues" evidence="4">
    <location>
        <begin position="199"/>
        <end position="217"/>
    </location>
</feature>
<dbReference type="PROSITE" id="PS50005">
    <property type="entry name" value="TPR"/>
    <property type="match status" value="1"/>
</dbReference>
<dbReference type="PANTHER" id="PTHR44314">
    <property type="entry name" value="CILIA- AND FLAGELLA-ASSOCIATED PROTEIN 70"/>
    <property type="match status" value="1"/>
</dbReference>
<dbReference type="Proteomes" id="UP000037923">
    <property type="component" value="Unassembled WGS sequence"/>
</dbReference>
<dbReference type="PANTHER" id="PTHR44314:SF1">
    <property type="entry name" value="CILIA- AND FLAGELLA-ASSOCIATED PROTEIN 70"/>
    <property type="match status" value="1"/>
</dbReference>
<feature type="region of interest" description="Disordered" evidence="4">
    <location>
        <begin position="642"/>
        <end position="662"/>
    </location>
</feature>
<dbReference type="VEuPathDB" id="TriTrypDB:LpyrH10_14_0600"/>
<keyword evidence="6" id="KW-1185">Reference proteome</keyword>
<gene>
    <name evidence="5" type="ORF">ABB37_06345</name>
</gene>
<dbReference type="GO" id="GO:0003341">
    <property type="term" value="P:cilium movement"/>
    <property type="evidence" value="ECO:0007669"/>
    <property type="project" value="TreeGrafter"/>
</dbReference>
<evidence type="ECO:0000313" key="6">
    <source>
        <dbReference type="Proteomes" id="UP000037923"/>
    </source>
</evidence>
<evidence type="ECO:0000256" key="2">
    <source>
        <dbReference type="ARBA" id="ARBA00022803"/>
    </source>
</evidence>
<dbReference type="EMBL" id="LGTL01000014">
    <property type="protein sequence ID" value="KPA78173.1"/>
    <property type="molecule type" value="Genomic_DNA"/>
</dbReference>
<accession>A0A0M9FXU0</accession>
<feature type="region of interest" description="Disordered" evidence="4">
    <location>
        <begin position="199"/>
        <end position="238"/>
    </location>
</feature>
<evidence type="ECO:0000313" key="5">
    <source>
        <dbReference type="EMBL" id="KPA78173.1"/>
    </source>
</evidence>
<sequence length="1192" mass="125073">MSSTAESAAARPLSATLGNSDSMDAAGTTSIAAAPPATPPADYVNYMDIKLEGVHHLPADWLSAGLSSCSIAGGSVQANVPASAAHLPGKEEDEAEVAYAYHPFRYEVTLSLPADATNSETAAAVTNAAGAPHTQDGAAAGTAEGDSGVPAAAVFTRGRVLQPLPAYAAYIANAEAPPVSGQDDAAPLRDVPAAIDAEAVRHSADSAKEGAEEKVNEDAAPASAPEDAAPPPPPQQPAILWVVTDRTDGAEANTNSSSFTGGSGSSGLLAAKRRMKLSGGAGAGASAGSGRSGTASALAAAAAANTAAAQAAAAAVPGAPPPPLPDVSEPPPCVVRVPLTAAQEAHLDTLLNAGKPLELRFRRTLRAGCPVEWEDLNAAYYEAVIPVSLQSLSMPGSTHLSAEVPLQPAHLYCMGGAESIVSGMTGGAAVLSDSGAAAASAAEQDKGSKKRTVPRKVRQTVPGLLVDEPDRSAPHPYTLAGTSASLKLTFQRTLTPLVSDRIRPAATPAQLIPSRPTPTLAAATAADVRTRLQCTLRDIAQQLLRDVREVAHETALSNASKSAKGSVDSAAWRAQFVAALQSTGQLAAFKSHLTPLVTELVQERLRVHPTACPEEVARASNELYVQLMDMLHATLCEAVEGGDASSNGESSHRDAVKATTAEEETRDAELRWRALEAEVSGEVGLAGTLYHSRLATHSGDAASWAALWIDCGLHYQRVEELAKAEQCYREAIACDVACVPALLDYGAWLLANDRLDEASVFLHGLVDVAPQHALGWGCVALLADLRELAVRVGSADAAAEQAKWRREHNLAVRRAVECMEQELKENGSAASTSTFSEEQVYLNVAAYLVQLHHRDLANVCLARCRPGEPRVELLYAELFTQGGQCDEALKALDEVEKSTSTTDVREAADTCVLLRAECVFALGQTAEAVALYKQALAHGNPATAPGYLPQVAARWRDDAAARRTTSATSATELAEARRVEATCVQRLRAYLCLCNALLAEGRYKDALGATTLALQVWPCCSLLWLGAGIAYYRTGDLTAAEECLQESNTLNPMNARTWVYLTLLSVRLQHVGVEEMVEQVMGLSLDDAALWAELGRTLLNTASYPKLSIVCLRRAAALARAQLRKEKENSTPAAAAAASLLPSTQYHLAHALMDTQQWEEAEQLLTVVAAEGGGNEVLRGKAEEELSMLRAA</sequence>
<dbReference type="SUPFAM" id="SSF48452">
    <property type="entry name" value="TPR-like"/>
    <property type="match status" value="2"/>
</dbReference>
<dbReference type="RefSeq" id="XP_015656614.1">
    <property type="nucleotide sequence ID" value="XM_015804636.1"/>
</dbReference>
<evidence type="ECO:0000256" key="4">
    <source>
        <dbReference type="SAM" id="MobiDB-lite"/>
    </source>
</evidence>
<comment type="caution">
    <text evidence="5">The sequence shown here is derived from an EMBL/GenBank/DDBJ whole genome shotgun (WGS) entry which is preliminary data.</text>
</comment>
<reference evidence="5 6" key="1">
    <citation type="submission" date="2015-07" db="EMBL/GenBank/DDBJ databases">
        <title>High-quality genome of monoxenous trypanosomatid Leptomonas pyrrhocoris.</title>
        <authorList>
            <person name="Flegontov P."/>
            <person name="Butenko A."/>
            <person name="Firsov S."/>
            <person name="Vlcek C."/>
            <person name="Logacheva M.D."/>
            <person name="Field M."/>
            <person name="Filatov D."/>
            <person name="Flegontova O."/>
            <person name="Gerasimov E."/>
            <person name="Jackson A.P."/>
            <person name="Kelly S."/>
            <person name="Opperdoes F."/>
            <person name="O'Reilly A."/>
            <person name="Votypka J."/>
            <person name="Yurchenko V."/>
            <person name="Lukes J."/>
        </authorList>
    </citation>
    <scope>NUCLEOTIDE SEQUENCE [LARGE SCALE GENOMIC DNA]</scope>
    <source>
        <strain evidence="5">H10</strain>
    </source>
</reference>
<evidence type="ECO:0000256" key="1">
    <source>
        <dbReference type="ARBA" id="ARBA00022737"/>
    </source>
</evidence>
<proteinExistence type="predicted"/>
<dbReference type="GeneID" id="26906634"/>
<protein>
    <submittedName>
        <fullName evidence="5">Uncharacterized protein</fullName>
    </submittedName>
</protein>
<dbReference type="EMBL" id="LGTL01000014">
    <property type="protein sequence ID" value="KPA78174.1"/>
    <property type="molecule type" value="Genomic_DNA"/>
</dbReference>
<dbReference type="OMA" id="NPRTWAY"/>
<dbReference type="Gene3D" id="1.25.40.10">
    <property type="entry name" value="Tetratricopeptide repeat domain"/>
    <property type="match status" value="2"/>
</dbReference>
<evidence type="ECO:0000256" key="3">
    <source>
        <dbReference type="PROSITE-ProRule" id="PRU00339"/>
    </source>
</evidence>
<dbReference type="InterPro" id="IPR011990">
    <property type="entry name" value="TPR-like_helical_dom_sf"/>
</dbReference>
<dbReference type="InterPro" id="IPR019734">
    <property type="entry name" value="TPR_rpt"/>
</dbReference>
<dbReference type="SMART" id="SM00028">
    <property type="entry name" value="TPR"/>
    <property type="match status" value="5"/>
</dbReference>
<keyword evidence="2 3" id="KW-0802">TPR repeat</keyword>
<dbReference type="GO" id="GO:0070062">
    <property type="term" value="C:extracellular exosome"/>
    <property type="evidence" value="ECO:0007669"/>
    <property type="project" value="TreeGrafter"/>
</dbReference>
<dbReference type="OrthoDB" id="10262375at2759"/>
<organism evidence="5 6">
    <name type="scientific">Leptomonas pyrrhocoris</name>
    <name type="common">Firebug parasite</name>
    <dbReference type="NCBI Taxonomy" id="157538"/>
    <lineage>
        <taxon>Eukaryota</taxon>
        <taxon>Discoba</taxon>
        <taxon>Euglenozoa</taxon>
        <taxon>Kinetoplastea</taxon>
        <taxon>Metakinetoplastina</taxon>
        <taxon>Trypanosomatida</taxon>
        <taxon>Trypanosomatidae</taxon>
        <taxon>Leishmaniinae</taxon>
        <taxon>Leptomonas</taxon>
    </lineage>
</organism>
<feature type="region of interest" description="Disordered" evidence="4">
    <location>
        <begin position="1"/>
        <end position="21"/>
    </location>
</feature>
<dbReference type="InterPro" id="IPR052628">
    <property type="entry name" value="CFAP70"/>
</dbReference>
<dbReference type="EMBL" id="LGTL01000014">
    <property type="protein sequence ID" value="KPA78175.1"/>
    <property type="molecule type" value="Genomic_DNA"/>
</dbReference>
<dbReference type="RefSeq" id="XP_015656612.1">
    <property type="nucleotide sequence ID" value="XM_015804634.1"/>
</dbReference>
<feature type="repeat" description="TPR" evidence="3">
    <location>
        <begin position="1021"/>
        <end position="1054"/>
    </location>
</feature>
<dbReference type="AlphaFoldDB" id="A0A0M9FXU0"/>
<dbReference type="GO" id="GO:0060271">
    <property type="term" value="P:cilium assembly"/>
    <property type="evidence" value="ECO:0007669"/>
    <property type="project" value="TreeGrafter"/>
</dbReference>
<feature type="compositionally biased region" description="Low complexity" evidence="4">
    <location>
        <begin position="218"/>
        <end position="227"/>
    </location>
</feature>
<keyword evidence="1" id="KW-0677">Repeat</keyword>
<name>A0A0M9FXU0_LEPPY</name>
<feature type="region of interest" description="Disordered" evidence="4">
    <location>
        <begin position="126"/>
        <end position="146"/>
    </location>
</feature>
<dbReference type="RefSeq" id="XP_015656613.1">
    <property type="nucleotide sequence ID" value="XM_015804635.1"/>
</dbReference>
<dbReference type="GO" id="GO:0031514">
    <property type="term" value="C:motile cilium"/>
    <property type="evidence" value="ECO:0007669"/>
    <property type="project" value="TreeGrafter"/>
</dbReference>